<dbReference type="PIRSF" id="PIRSF002744">
    <property type="entry name" value="Pur-cyt_permease"/>
    <property type="match status" value="1"/>
</dbReference>
<dbReference type="InterPro" id="IPR026030">
    <property type="entry name" value="Pur-cyt_permease_Fcy2/21/22"/>
</dbReference>
<evidence type="ECO:0000256" key="5">
    <source>
        <dbReference type="ARBA" id="ARBA00022989"/>
    </source>
</evidence>
<comment type="caution">
    <text evidence="10">The sequence shown here is derived from an EMBL/GenBank/DDBJ whole genome shotgun (WGS) entry which is preliminary data.</text>
</comment>
<gene>
    <name evidence="10" type="ORF">ACFOUW_02775</name>
</gene>
<feature type="transmembrane region" description="Helical" evidence="9">
    <location>
        <begin position="208"/>
        <end position="229"/>
    </location>
</feature>
<feature type="transmembrane region" description="Helical" evidence="9">
    <location>
        <begin position="326"/>
        <end position="343"/>
    </location>
</feature>
<dbReference type="EMBL" id="JBHRZH010000004">
    <property type="protein sequence ID" value="MFC3759744.1"/>
    <property type="molecule type" value="Genomic_DNA"/>
</dbReference>
<name>A0ABV7Y6U7_9ACTN</name>
<organism evidence="10 11">
    <name type="scientific">Tenggerimyces flavus</name>
    <dbReference type="NCBI Taxonomy" id="1708749"/>
    <lineage>
        <taxon>Bacteria</taxon>
        <taxon>Bacillati</taxon>
        <taxon>Actinomycetota</taxon>
        <taxon>Actinomycetes</taxon>
        <taxon>Propionibacteriales</taxon>
        <taxon>Nocardioidaceae</taxon>
        <taxon>Tenggerimyces</taxon>
    </lineage>
</organism>
<dbReference type="Pfam" id="PF02133">
    <property type="entry name" value="Transp_cyt_pur"/>
    <property type="match status" value="1"/>
</dbReference>
<evidence type="ECO:0000256" key="8">
    <source>
        <dbReference type="SAM" id="MobiDB-lite"/>
    </source>
</evidence>
<dbReference type="InterPro" id="IPR001248">
    <property type="entry name" value="Pur-cyt_permease"/>
</dbReference>
<keyword evidence="6 7" id="KW-0472">Membrane</keyword>
<feature type="transmembrane region" description="Helical" evidence="9">
    <location>
        <begin position="397"/>
        <end position="415"/>
    </location>
</feature>
<keyword evidence="3 7" id="KW-0813">Transport</keyword>
<evidence type="ECO:0000256" key="7">
    <source>
        <dbReference type="PIRNR" id="PIRNR002744"/>
    </source>
</evidence>
<comment type="subcellular location">
    <subcellularLocation>
        <location evidence="1">Membrane</location>
        <topology evidence="1">Multi-pass membrane protein</topology>
    </subcellularLocation>
</comment>
<evidence type="ECO:0000256" key="3">
    <source>
        <dbReference type="ARBA" id="ARBA00022448"/>
    </source>
</evidence>
<dbReference type="RefSeq" id="WP_205120418.1">
    <property type="nucleotide sequence ID" value="NZ_JAFBCM010000001.1"/>
</dbReference>
<evidence type="ECO:0000256" key="6">
    <source>
        <dbReference type="ARBA" id="ARBA00023136"/>
    </source>
</evidence>
<evidence type="ECO:0000256" key="4">
    <source>
        <dbReference type="ARBA" id="ARBA00022692"/>
    </source>
</evidence>
<evidence type="ECO:0000313" key="10">
    <source>
        <dbReference type="EMBL" id="MFC3759744.1"/>
    </source>
</evidence>
<feature type="region of interest" description="Disordered" evidence="8">
    <location>
        <begin position="1"/>
        <end position="20"/>
    </location>
</feature>
<feature type="transmembrane region" description="Helical" evidence="9">
    <location>
        <begin position="60"/>
        <end position="80"/>
    </location>
</feature>
<feature type="transmembrane region" description="Helical" evidence="9">
    <location>
        <begin position="250"/>
        <end position="272"/>
    </location>
</feature>
<feature type="transmembrane region" description="Helical" evidence="9">
    <location>
        <begin position="30"/>
        <end position="54"/>
    </location>
</feature>
<comment type="similarity">
    <text evidence="2 7">Belongs to the purine-cytosine permease (2.A.39) family.</text>
</comment>
<keyword evidence="11" id="KW-1185">Reference proteome</keyword>
<dbReference type="CDD" id="cd11484">
    <property type="entry name" value="SLC-NCS1sbd_CobB-like"/>
    <property type="match status" value="1"/>
</dbReference>
<keyword evidence="4 9" id="KW-0812">Transmembrane</keyword>
<proteinExistence type="inferred from homology"/>
<feature type="transmembrane region" description="Helical" evidence="9">
    <location>
        <begin position="171"/>
        <end position="188"/>
    </location>
</feature>
<feature type="transmembrane region" description="Helical" evidence="9">
    <location>
        <begin position="355"/>
        <end position="376"/>
    </location>
</feature>
<dbReference type="Proteomes" id="UP001595699">
    <property type="component" value="Unassembled WGS sequence"/>
</dbReference>
<feature type="transmembrane region" description="Helical" evidence="9">
    <location>
        <begin position="427"/>
        <end position="452"/>
    </location>
</feature>
<feature type="transmembrane region" description="Helical" evidence="9">
    <location>
        <begin position="101"/>
        <end position="124"/>
    </location>
</feature>
<keyword evidence="5 9" id="KW-1133">Transmembrane helix</keyword>
<feature type="transmembrane region" description="Helical" evidence="9">
    <location>
        <begin position="136"/>
        <end position="159"/>
    </location>
</feature>
<dbReference type="PANTHER" id="PTHR31806">
    <property type="entry name" value="PURINE-CYTOSINE PERMEASE FCY2-RELATED"/>
    <property type="match status" value="1"/>
</dbReference>
<evidence type="ECO:0000256" key="9">
    <source>
        <dbReference type="SAM" id="Phobius"/>
    </source>
</evidence>
<evidence type="ECO:0000256" key="2">
    <source>
        <dbReference type="ARBA" id="ARBA00008974"/>
    </source>
</evidence>
<protein>
    <submittedName>
        <fullName evidence="10">Purine-cytosine permease family protein</fullName>
    </submittedName>
</protein>
<feature type="transmembrane region" description="Helical" evidence="9">
    <location>
        <begin position="284"/>
        <end position="305"/>
    </location>
</feature>
<reference evidence="11" key="1">
    <citation type="journal article" date="2019" name="Int. J. Syst. Evol. Microbiol.">
        <title>The Global Catalogue of Microorganisms (GCM) 10K type strain sequencing project: providing services to taxonomists for standard genome sequencing and annotation.</title>
        <authorList>
            <consortium name="The Broad Institute Genomics Platform"/>
            <consortium name="The Broad Institute Genome Sequencing Center for Infectious Disease"/>
            <person name="Wu L."/>
            <person name="Ma J."/>
        </authorList>
    </citation>
    <scope>NUCLEOTIDE SEQUENCE [LARGE SCALE GENOMIC DNA]</scope>
    <source>
        <strain evidence="11">CGMCC 4.7241</strain>
    </source>
</reference>
<sequence length="461" mass="49230">MGTGIATEADEQALRPIPESERTSNAAAQFWIWAGANIAPINWVLGALGIKLGLSVMDTILVLVIGNLIGMALFGTFVLMGQRTGVSQMVLARSAFGRVGAHLPTVLQGVIAAGWCAINTWIVLDLLLALFGELGITGGIALKLGLVVLIMGLQVLIAATGFKAIAKFEKWTVPITLLVLVAMSVIAWTRLDVQWSLPGTVTGSERIAMMSAVMTAIGIGWGITWFAYASDYSRFVPRSVPAGKVYAASVLGQFIPVVWLGVLGASLATVSATADPGALIVNAYGGLAIPVILLVIHGPIATNILNVYSCALCAQTIGWRIDRRNLSVLVGAFAALFTVYLVFQGDFAKQLDAWLAGLVTWVAPWAGVMLMHYYVVRRREIDVESLFDDTGTRLPRYGWPALIAFVVGIVATWSFEFGLVGPLQGPIARALGGIDLSWLAGLLVAGLLYLLLNRVMPNERR</sequence>
<evidence type="ECO:0000256" key="1">
    <source>
        <dbReference type="ARBA" id="ARBA00004141"/>
    </source>
</evidence>
<accession>A0ABV7Y6U7</accession>
<evidence type="ECO:0000313" key="11">
    <source>
        <dbReference type="Proteomes" id="UP001595699"/>
    </source>
</evidence>
<dbReference type="Gene3D" id="1.10.4160.10">
    <property type="entry name" value="Hydantoin permease"/>
    <property type="match status" value="1"/>
</dbReference>
<dbReference type="PANTHER" id="PTHR31806:SF1">
    <property type="entry name" value="PURINE-CYTOSINE PERMEASE FCY2-RELATED"/>
    <property type="match status" value="1"/>
</dbReference>